<protein>
    <submittedName>
        <fullName evidence="4">Oleandomycin glycosyltransferase</fullName>
        <ecNumber evidence="4">2.4.1.-</ecNumber>
    </submittedName>
</protein>
<dbReference type="GO" id="GO:0017000">
    <property type="term" value="P:antibiotic biosynthetic process"/>
    <property type="evidence" value="ECO:0007669"/>
    <property type="project" value="UniProtKB-ARBA"/>
</dbReference>
<dbReference type="Proteomes" id="UP000292235">
    <property type="component" value="Chromosome"/>
</dbReference>
<dbReference type="EC" id="2.4.1.-" evidence="4"/>
<proteinExistence type="inferred from homology"/>
<dbReference type="KEGG" id="strr:EKD16_22555"/>
<comment type="similarity">
    <text evidence="1 3">Belongs to the UDP-glycosyltransferase family.</text>
</comment>
<dbReference type="InterPro" id="IPR002213">
    <property type="entry name" value="UDP_glucos_trans"/>
</dbReference>
<dbReference type="OrthoDB" id="6620093at2"/>
<dbReference type="Gene3D" id="3.40.50.2000">
    <property type="entry name" value="Glycogen Phosphorylase B"/>
    <property type="match status" value="2"/>
</dbReference>
<dbReference type="InterPro" id="IPR035595">
    <property type="entry name" value="UDP_glycos_trans_CS"/>
</dbReference>
<evidence type="ECO:0000256" key="3">
    <source>
        <dbReference type="RuleBase" id="RU003718"/>
    </source>
</evidence>
<accession>A0A4P6QA55</accession>
<dbReference type="Pfam" id="PF00201">
    <property type="entry name" value="UDPGT"/>
    <property type="match status" value="1"/>
</dbReference>
<dbReference type="PROSITE" id="PS00375">
    <property type="entry name" value="UDPGT"/>
    <property type="match status" value="1"/>
</dbReference>
<evidence type="ECO:0000313" key="5">
    <source>
        <dbReference type="Proteomes" id="UP000292235"/>
    </source>
</evidence>
<dbReference type="CDD" id="cd03784">
    <property type="entry name" value="GT1_Gtf-like"/>
    <property type="match status" value="1"/>
</dbReference>
<dbReference type="GO" id="GO:0008194">
    <property type="term" value="F:UDP-glycosyltransferase activity"/>
    <property type="evidence" value="ECO:0007669"/>
    <property type="project" value="InterPro"/>
</dbReference>
<dbReference type="NCBIfam" id="TIGR01426">
    <property type="entry name" value="MGT"/>
    <property type="match status" value="1"/>
</dbReference>
<keyword evidence="5" id="KW-1185">Reference proteome</keyword>
<dbReference type="InterPro" id="IPR006326">
    <property type="entry name" value="UDPGT_MGT-like"/>
</dbReference>
<dbReference type="InterPro" id="IPR050426">
    <property type="entry name" value="Glycosyltransferase_28"/>
</dbReference>
<dbReference type="FunFam" id="3.40.50.2000:FF:000072">
    <property type="entry name" value="Glycosyl transferase"/>
    <property type="match status" value="1"/>
</dbReference>
<evidence type="ECO:0000313" key="4">
    <source>
        <dbReference type="EMBL" id="QBI56264.1"/>
    </source>
</evidence>
<dbReference type="AlphaFoldDB" id="A0A4P6QA55"/>
<dbReference type="GO" id="GO:0016758">
    <property type="term" value="F:hexosyltransferase activity"/>
    <property type="evidence" value="ECO:0007669"/>
    <property type="project" value="InterPro"/>
</dbReference>
<reference evidence="4 5" key="1">
    <citation type="submission" date="2019-02" db="EMBL/GenBank/DDBJ databases">
        <authorList>
            <person name="Khodamoradi S."/>
            <person name="Hahnke R.L."/>
            <person name="Kaempfer P."/>
            <person name="Schumann P."/>
            <person name="Rohde M."/>
            <person name="Steinert M."/>
            <person name="Luzhetskyy A."/>
            <person name="Wink J."/>
            <person name="Ruckert C."/>
        </authorList>
    </citation>
    <scope>NUCLEOTIDE SEQUENCE [LARGE SCALE GENOMIC DNA]</scope>
    <source>
        <strain evidence="4 5">M2</strain>
    </source>
</reference>
<dbReference type="EMBL" id="CP036455">
    <property type="protein sequence ID" value="QBI56264.1"/>
    <property type="molecule type" value="Genomic_DNA"/>
</dbReference>
<gene>
    <name evidence="4" type="primary">oleD2</name>
    <name evidence="4" type="ORF">EKD16_22555</name>
</gene>
<evidence type="ECO:0000256" key="2">
    <source>
        <dbReference type="ARBA" id="ARBA00022679"/>
    </source>
</evidence>
<organism evidence="4 5">
    <name type="scientific">Streptomonospora litoralis</name>
    <dbReference type="NCBI Taxonomy" id="2498135"/>
    <lineage>
        <taxon>Bacteria</taxon>
        <taxon>Bacillati</taxon>
        <taxon>Actinomycetota</taxon>
        <taxon>Actinomycetes</taxon>
        <taxon>Streptosporangiales</taxon>
        <taxon>Nocardiopsidaceae</taxon>
        <taxon>Streptomonospora</taxon>
    </lineage>
</organism>
<evidence type="ECO:0000256" key="1">
    <source>
        <dbReference type="ARBA" id="ARBA00009995"/>
    </source>
</evidence>
<dbReference type="SUPFAM" id="SSF53756">
    <property type="entry name" value="UDP-Glycosyltransferase/glycogen phosphorylase"/>
    <property type="match status" value="1"/>
</dbReference>
<sequence length="395" mass="42980">MNRRAHIAMVGVPAVSHVLPSLEIIRELVWRGHRVTYANDPVMSDLITDTGAELVPFTTTLPTEDGEWTDDPVKGMDIFLDDAISSLPTIRAAYEHDRPDVFLYDIGGYSARVLGINWGIPAVQLSPSYVAWADYDETVMGWLRAQPGADEHFAKFDAWLAENGVHELDHTSFAGKPARALAMVPREMQPFADTVADTVTFVGPCLGDRADQGEWTRPEGAEVTRDAEKVLLVSLGSAYTNRPAFYRECLRAFGDLPGWHVVLQVGKFVDPAELGEIPDNVEVHSWVPQLSVLHRADAFVTHAGMGGSGEGLYTGTPMIAVPQAVDQFDNADRLQELGVARRIDTADATAEVLRSTLLELTSDPETAGRLAEISARLQASGTSHAADLIEAELPG</sequence>
<keyword evidence="2 3" id="KW-0808">Transferase</keyword>
<dbReference type="PANTHER" id="PTHR48050:SF13">
    <property type="entry name" value="STEROL 3-BETA-GLUCOSYLTRANSFERASE UGT80A2"/>
    <property type="match status" value="1"/>
</dbReference>
<keyword evidence="3 4" id="KW-0328">Glycosyltransferase</keyword>
<dbReference type="PANTHER" id="PTHR48050">
    <property type="entry name" value="STEROL 3-BETA-GLUCOSYLTRANSFERASE"/>
    <property type="match status" value="1"/>
</dbReference>
<name>A0A4P6QA55_9ACTN</name>